<feature type="region of interest" description="Disordered" evidence="1">
    <location>
        <begin position="180"/>
        <end position="200"/>
    </location>
</feature>
<proteinExistence type="predicted"/>
<dbReference type="EMBL" id="JAUTXT010000020">
    <property type="protein sequence ID" value="KAK3674281.1"/>
    <property type="molecule type" value="Genomic_DNA"/>
</dbReference>
<accession>A0AAE0WMB0</accession>
<evidence type="ECO:0000256" key="2">
    <source>
        <dbReference type="SAM" id="SignalP"/>
    </source>
</evidence>
<feature type="compositionally biased region" description="Pro residues" evidence="1">
    <location>
        <begin position="183"/>
        <end position="192"/>
    </location>
</feature>
<evidence type="ECO:0000313" key="3">
    <source>
        <dbReference type="EMBL" id="KAK3674281.1"/>
    </source>
</evidence>
<feature type="chain" id="PRO_5042132442" description="Extracellular membrane protein CFEM domain-containing protein" evidence="2">
    <location>
        <begin position="28"/>
        <end position="401"/>
    </location>
</feature>
<protein>
    <recommendedName>
        <fullName evidence="5">Extracellular membrane protein CFEM domain-containing protein</fullName>
    </recommendedName>
</protein>
<evidence type="ECO:0000313" key="4">
    <source>
        <dbReference type="Proteomes" id="UP001274830"/>
    </source>
</evidence>
<comment type="caution">
    <text evidence="3">The sequence shown here is derived from an EMBL/GenBank/DDBJ whole genome shotgun (WGS) entry which is preliminary data.</text>
</comment>
<name>A0AAE0WMB0_9PEZI</name>
<evidence type="ECO:0000256" key="1">
    <source>
        <dbReference type="SAM" id="MobiDB-lite"/>
    </source>
</evidence>
<feature type="signal peptide" evidence="2">
    <location>
        <begin position="1"/>
        <end position="27"/>
    </location>
</feature>
<evidence type="ECO:0008006" key="5">
    <source>
        <dbReference type="Google" id="ProtNLM"/>
    </source>
</evidence>
<gene>
    <name evidence="3" type="ORF">LTR78_005750</name>
</gene>
<sequence>MTINKLLRVFMALLAVIVLFATASANAAKTEILLARDTVTDCTYNCWWESQRESGCSASTDNQTACMCNSLENYERFHGCVVSLCYYLGEFDGLTPAMECVGYRRLAARTTRGSGILYADQTTSAWWLKESTLSATASTLNFNPDGPKAGKTFSADLPVLAPTTLKTVYKRDAQIAALSPYQTEPPSPPPKPHSQVPWQSQQITHHTVGPCGVVAGMACPGKFFDTPATKEPESILTSTLYVTTAVATTTASAPVLVPRSTLPSHSGGLINFCGVPGSACSDKEINNAEDAPPAITTTTTTVTTYPYSTAVFKVHPPDSTPFVSSLVRMCEKPDLIDCLIPLAPGPAISAIQSAGHPALPTTFRRTLSHTNPVTINCQDAQCGGGTDVKPWRTMNMLLRDE</sequence>
<organism evidence="3 4">
    <name type="scientific">Recurvomyces mirabilis</name>
    <dbReference type="NCBI Taxonomy" id="574656"/>
    <lineage>
        <taxon>Eukaryota</taxon>
        <taxon>Fungi</taxon>
        <taxon>Dikarya</taxon>
        <taxon>Ascomycota</taxon>
        <taxon>Pezizomycotina</taxon>
        <taxon>Dothideomycetes</taxon>
        <taxon>Dothideomycetidae</taxon>
        <taxon>Mycosphaerellales</taxon>
        <taxon>Teratosphaeriaceae</taxon>
        <taxon>Recurvomyces</taxon>
    </lineage>
</organism>
<keyword evidence="2" id="KW-0732">Signal</keyword>
<dbReference type="Proteomes" id="UP001274830">
    <property type="component" value="Unassembled WGS sequence"/>
</dbReference>
<reference evidence="3" key="1">
    <citation type="submission" date="2023-07" db="EMBL/GenBank/DDBJ databases">
        <title>Black Yeasts Isolated from many extreme environments.</title>
        <authorList>
            <person name="Coleine C."/>
            <person name="Stajich J.E."/>
            <person name="Selbmann L."/>
        </authorList>
    </citation>
    <scope>NUCLEOTIDE SEQUENCE</scope>
    <source>
        <strain evidence="3">CCFEE 5485</strain>
    </source>
</reference>
<keyword evidence="4" id="KW-1185">Reference proteome</keyword>
<dbReference type="AlphaFoldDB" id="A0AAE0WMB0"/>